<dbReference type="AlphaFoldDB" id="G8WUB6"/>
<protein>
    <submittedName>
        <fullName evidence="2">Uncharacterized protein</fullName>
    </submittedName>
</protein>
<gene>
    <name evidence="2" type="ordered locus">SCATT_30420</name>
</gene>
<keyword evidence="3" id="KW-1185">Reference proteome</keyword>
<evidence type="ECO:0000256" key="1">
    <source>
        <dbReference type="SAM" id="MobiDB-lite"/>
    </source>
</evidence>
<dbReference type="STRING" id="1003195.SCATT_30420"/>
<dbReference type="Proteomes" id="UP000007842">
    <property type="component" value="Chromosome"/>
</dbReference>
<evidence type="ECO:0000313" key="3">
    <source>
        <dbReference type="Proteomes" id="UP000007842"/>
    </source>
</evidence>
<proteinExistence type="predicted"/>
<feature type="compositionally biased region" description="Basic and acidic residues" evidence="1">
    <location>
        <begin position="77"/>
        <end position="91"/>
    </location>
</feature>
<name>G8WUB6_STREN</name>
<evidence type="ECO:0000313" key="2">
    <source>
        <dbReference type="EMBL" id="AEW95413.1"/>
    </source>
</evidence>
<dbReference type="HOGENOM" id="CLU_2195381_0_0_11"/>
<organism evidence="2 3">
    <name type="scientific">Streptantibioticus cattleyicolor (strain ATCC 35852 / DSM 46488 / JCM 4925 / NBRC 14057 / NRRL 8057)</name>
    <name type="common">Streptomyces cattleya</name>
    <dbReference type="NCBI Taxonomy" id="1003195"/>
    <lineage>
        <taxon>Bacteria</taxon>
        <taxon>Bacillati</taxon>
        <taxon>Actinomycetota</taxon>
        <taxon>Actinomycetes</taxon>
        <taxon>Kitasatosporales</taxon>
        <taxon>Streptomycetaceae</taxon>
        <taxon>Streptantibioticus</taxon>
    </lineage>
</organism>
<sequence length="108" mass="12094">MSRGLLRVAGAPRLVHQSSPSLIASYRCRSLCQFLGTASHRIQGWYEDARYRVFGHGREAEDRTTPPVRRSPAQTKRRPDADGKRREHDGAGPRAGASQFRNGLPVIR</sequence>
<accession>G8WUB6</accession>
<reference evidence="3" key="1">
    <citation type="submission" date="2011-12" db="EMBL/GenBank/DDBJ databases">
        <title>Complete genome sequence of Streptomyces cattleya strain DSM 46488.</title>
        <authorList>
            <person name="Ou H.-Y."/>
            <person name="Li P."/>
            <person name="Zhao C."/>
            <person name="O'Hagan D."/>
            <person name="Deng Z."/>
        </authorList>
    </citation>
    <scope>NUCLEOTIDE SEQUENCE [LARGE SCALE GENOMIC DNA]</scope>
    <source>
        <strain evidence="3">ATCC 35852 / DSM 46488 / JCM 4925 / NBRC 14057 / NRRL 8057</strain>
    </source>
</reference>
<dbReference type="EMBL" id="CP003219">
    <property type="protein sequence ID" value="AEW95413.1"/>
    <property type="molecule type" value="Genomic_DNA"/>
</dbReference>
<feature type="region of interest" description="Disordered" evidence="1">
    <location>
        <begin position="56"/>
        <end position="108"/>
    </location>
</feature>
<dbReference type="KEGG" id="scy:SCATT_30420"/>